<accession>J0Q0X9</accession>
<reference evidence="2 3" key="1">
    <citation type="submission" date="2012-03" db="EMBL/GenBank/DDBJ databases">
        <title>The Genome Sequence of Bartonella washoensis Sb944nv.</title>
        <authorList>
            <consortium name="The Broad Institute Genome Sequencing Platform"/>
            <consortium name="The Broad Institute Genome Sequencing Center for Infectious Disease"/>
            <person name="Feldgarden M."/>
            <person name="Kirby J."/>
            <person name="Kosoy M."/>
            <person name="Birtles R."/>
            <person name="Probert W.S."/>
            <person name="Chiaraviglio L."/>
            <person name="Young S.K."/>
            <person name="Zeng Q."/>
            <person name="Gargeya S."/>
            <person name="Fitzgerald M."/>
            <person name="Haas B."/>
            <person name="Abouelleil A."/>
            <person name="Alvarado L."/>
            <person name="Arachchi H.M."/>
            <person name="Berlin A."/>
            <person name="Chapman S.B."/>
            <person name="Gearin G."/>
            <person name="Goldberg J."/>
            <person name="Griggs A."/>
            <person name="Gujja S."/>
            <person name="Hansen M."/>
            <person name="Heiman D."/>
            <person name="Howarth C."/>
            <person name="Larimer J."/>
            <person name="Lui A."/>
            <person name="MacDonald P.J.P."/>
            <person name="McCowen C."/>
            <person name="Montmayeur A."/>
            <person name="Murphy C."/>
            <person name="Neiman D."/>
            <person name="Pearson M."/>
            <person name="Priest M."/>
            <person name="Roberts A."/>
            <person name="Saif S."/>
            <person name="Shea T."/>
            <person name="Sisk P."/>
            <person name="Stolte C."/>
            <person name="Sykes S."/>
            <person name="Wortman J."/>
            <person name="Nusbaum C."/>
            <person name="Birren B."/>
        </authorList>
    </citation>
    <scope>NUCLEOTIDE SEQUENCE [LARGE SCALE GENOMIC DNA]</scope>
    <source>
        <strain evidence="2 3">Sb944nv</strain>
    </source>
</reference>
<keyword evidence="1" id="KW-0812">Transmembrane</keyword>
<dbReference type="HOGENOM" id="CLU_2271875_0_0_5"/>
<evidence type="ECO:0000313" key="2">
    <source>
        <dbReference type="EMBL" id="EJF78626.1"/>
    </source>
</evidence>
<organism evidence="2 3">
    <name type="scientific">Candidatus Bartonella washoeensis Sb944nv</name>
    <dbReference type="NCBI Taxonomy" id="1094563"/>
    <lineage>
        <taxon>Bacteria</taxon>
        <taxon>Pseudomonadati</taxon>
        <taxon>Pseudomonadota</taxon>
        <taxon>Alphaproteobacteria</taxon>
        <taxon>Hyphomicrobiales</taxon>
        <taxon>Bartonellaceae</taxon>
        <taxon>Bartonella</taxon>
    </lineage>
</organism>
<dbReference type="PATRIC" id="fig|1094563.3.peg.1137"/>
<evidence type="ECO:0000256" key="1">
    <source>
        <dbReference type="SAM" id="Phobius"/>
    </source>
</evidence>
<dbReference type="AlphaFoldDB" id="J0Q0X9"/>
<keyword evidence="1" id="KW-1133">Transmembrane helix</keyword>
<feature type="transmembrane region" description="Helical" evidence="1">
    <location>
        <begin position="52"/>
        <end position="74"/>
    </location>
</feature>
<keyword evidence="1" id="KW-0472">Membrane</keyword>
<proteinExistence type="predicted"/>
<dbReference type="Proteomes" id="UP000008947">
    <property type="component" value="Unassembled WGS sequence"/>
</dbReference>
<dbReference type="EMBL" id="AILU01000033">
    <property type="protein sequence ID" value="EJF78626.1"/>
    <property type="molecule type" value="Genomic_DNA"/>
</dbReference>
<evidence type="ECO:0000313" key="3">
    <source>
        <dbReference type="Proteomes" id="UP000008947"/>
    </source>
</evidence>
<sequence>MGGILALIWSLKFVMKEAMLPFNANAMTLLIALKKKILIALLLPRAKRSSPIAFLSIALKVIGVITLLTTGAVLRTDNSESEFVKVHDNSIIRSQKRLYMTA</sequence>
<name>J0Q0X9_9HYPH</name>
<comment type="caution">
    <text evidence="2">The sequence shown here is derived from an EMBL/GenBank/DDBJ whole genome shotgun (WGS) entry which is preliminary data.</text>
</comment>
<protein>
    <submittedName>
        <fullName evidence="2">Uncharacterized protein</fullName>
    </submittedName>
</protein>
<feature type="transmembrane region" description="Helical" evidence="1">
    <location>
        <begin position="20"/>
        <end position="43"/>
    </location>
</feature>
<gene>
    <name evidence="2" type="ORF">MCQ_01005</name>
</gene>
<keyword evidence="3" id="KW-1185">Reference proteome</keyword>